<accession>A0AA39R9M1</accession>
<feature type="region of interest" description="Disordered" evidence="2">
    <location>
        <begin position="168"/>
        <end position="214"/>
    </location>
</feature>
<feature type="domain" description="WKF" evidence="3">
    <location>
        <begin position="218"/>
        <end position="277"/>
    </location>
</feature>
<gene>
    <name evidence="4" type="ORF">JMJ35_000538</name>
</gene>
<feature type="compositionally biased region" description="Basic and acidic residues" evidence="2">
    <location>
        <begin position="511"/>
        <end position="524"/>
    </location>
</feature>
<feature type="compositionally biased region" description="Basic residues" evidence="2">
    <location>
        <begin position="463"/>
        <end position="472"/>
    </location>
</feature>
<sequence>MAPVSGSTPEHIPAWKKIGLKLKYAKEELGEKSVSKAIVTNFKKRKVTTESGFAIDVATTDSPTKKSKKSKSTTGEALAIVNGTAAIATPPRIETSTTSTVETNSVKRRKSVAFTPETKTQDGESSQQLFQTWHANWVAEDPSFDPSTISPALKVIAAKPADVTTSLQELAKSSPPFTPSISAPKEKKAKKPKKKRIKARPSLPSQPTNNQAEHPALKYLTTYHTSRETWKFSKPHQNHLLRHLFSLTHIPSSYDTALLTYLRGLEGASARSRIRQQGLAIRTEDAEWLASEPTEADTMENETHEQCIERRRREYEAAVKRVKERLRVQEDEREEKEWEMLGARDEWEWKLKKRRRAEVVLWGVGEEEDVVQEVATPPQRPIIHHVAGVGGSRQDLPRGRGTGMGGVEEISGSGIAKGSQAKKIVFGDDGAAQTNSPQKVHGIPTMNGVQKSGKHGAGEGQVKRKRKRKRRTTGVPDDDSSSDSSSSSSSGSESEGEKAGVRKIAGKQQAKAKDRWIEMERSRPESVSSSDSGSGSDSDGNSD</sequence>
<keyword evidence="5" id="KW-1185">Reference proteome</keyword>
<dbReference type="AlphaFoldDB" id="A0AA39R9M1"/>
<proteinExistence type="predicted"/>
<evidence type="ECO:0000256" key="2">
    <source>
        <dbReference type="SAM" id="MobiDB-lite"/>
    </source>
</evidence>
<organism evidence="4 5">
    <name type="scientific">Cladonia borealis</name>
    <dbReference type="NCBI Taxonomy" id="184061"/>
    <lineage>
        <taxon>Eukaryota</taxon>
        <taxon>Fungi</taxon>
        <taxon>Dikarya</taxon>
        <taxon>Ascomycota</taxon>
        <taxon>Pezizomycotina</taxon>
        <taxon>Lecanoromycetes</taxon>
        <taxon>OSLEUM clade</taxon>
        <taxon>Lecanoromycetidae</taxon>
        <taxon>Lecanorales</taxon>
        <taxon>Lecanorineae</taxon>
        <taxon>Cladoniaceae</taxon>
        <taxon>Cladonia</taxon>
    </lineage>
</organism>
<comment type="caution">
    <text evidence="4">The sequence shown here is derived from an EMBL/GenBank/DDBJ whole genome shotgun (WGS) entry which is preliminary data.</text>
</comment>
<feature type="compositionally biased region" description="Basic residues" evidence="2">
    <location>
        <begin position="187"/>
        <end position="199"/>
    </location>
</feature>
<feature type="compositionally biased region" description="Low complexity" evidence="2">
    <location>
        <begin position="526"/>
        <end position="543"/>
    </location>
</feature>
<protein>
    <recommendedName>
        <fullName evidence="3">WKF domain-containing protein</fullName>
    </recommendedName>
</protein>
<dbReference type="PANTHER" id="PTHR22306">
    <property type="entry name" value="CHROMOSOME 7 OPEN READING FRAME 50"/>
    <property type="match status" value="1"/>
</dbReference>
<evidence type="ECO:0000259" key="3">
    <source>
        <dbReference type="Pfam" id="PF10180"/>
    </source>
</evidence>
<feature type="coiled-coil region" evidence="1">
    <location>
        <begin position="305"/>
        <end position="339"/>
    </location>
</feature>
<dbReference type="EMBL" id="JAFEKC020000001">
    <property type="protein sequence ID" value="KAK0517383.1"/>
    <property type="molecule type" value="Genomic_DNA"/>
</dbReference>
<reference evidence="4" key="1">
    <citation type="submission" date="2023-03" db="EMBL/GenBank/DDBJ databases">
        <title>Complete genome of Cladonia borealis.</title>
        <authorList>
            <person name="Park H."/>
        </authorList>
    </citation>
    <scope>NUCLEOTIDE SEQUENCE</scope>
    <source>
        <strain evidence="4">ANT050790</strain>
    </source>
</reference>
<evidence type="ECO:0000313" key="4">
    <source>
        <dbReference type="EMBL" id="KAK0517383.1"/>
    </source>
</evidence>
<feature type="region of interest" description="Disordered" evidence="2">
    <location>
        <begin position="429"/>
        <end position="543"/>
    </location>
</feature>
<feature type="compositionally biased region" description="Polar residues" evidence="2">
    <location>
        <begin position="203"/>
        <end position="212"/>
    </location>
</feature>
<dbReference type="Pfam" id="PF10180">
    <property type="entry name" value="WKF"/>
    <property type="match status" value="1"/>
</dbReference>
<dbReference type="Proteomes" id="UP001166286">
    <property type="component" value="Unassembled WGS sequence"/>
</dbReference>
<dbReference type="PANTHER" id="PTHR22306:SF2">
    <property type="entry name" value="CHROMOSOME 7 OPEN READING FRAME 50"/>
    <property type="match status" value="1"/>
</dbReference>
<keyword evidence="1" id="KW-0175">Coiled coil</keyword>
<feature type="compositionally biased region" description="Low complexity" evidence="2">
    <location>
        <begin position="482"/>
        <end position="493"/>
    </location>
</feature>
<name>A0AA39R9M1_9LECA</name>
<evidence type="ECO:0000256" key="1">
    <source>
        <dbReference type="SAM" id="Coils"/>
    </source>
</evidence>
<dbReference type="InterPro" id="IPR019327">
    <property type="entry name" value="WKF"/>
</dbReference>
<evidence type="ECO:0000313" key="5">
    <source>
        <dbReference type="Proteomes" id="UP001166286"/>
    </source>
</evidence>